<dbReference type="InterPro" id="IPR015590">
    <property type="entry name" value="Aldehyde_DH_dom"/>
</dbReference>
<dbReference type="PANTHER" id="PTHR11699">
    <property type="entry name" value="ALDEHYDE DEHYDROGENASE-RELATED"/>
    <property type="match status" value="1"/>
</dbReference>
<dbReference type="InterPro" id="IPR016162">
    <property type="entry name" value="Ald_DH_N"/>
</dbReference>
<proteinExistence type="inferred from homology"/>
<dbReference type="InterPro" id="IPR029510">
    <property type="entry name" value="Ald_DH_CS_GLU"/>
</dbReference>
<dbReference type="Gene3D" id="3.40.605.10">
    <property type="entry name" value="Aldehyde Dehydrogenase, Chain A, domain 1"/>
    <property type="match status" value="1"/>
</dbReference>
<dbReference type="PROSITE" id="PS00070">
    <property type="entry name" value="ALDEHYDE_DEHYDR_CYS"/>
    <property type="match status" value="1"/>
</dbReference>
<evidence type="ECO:0000313" key="7">
    <source>
        <dbReference type="EMBL" id="KAA0723304.1"/>
    </source>
</evidence>
<evidence type="ECO:0000256" key="4">
    <source>
        <dbReference type="PROSITE-ProRule" id="PRU10007"/>
    </source>
</evidence>
<dbReference type="PROSITE" id="PS00687">
    <property type="entry name" value="ALDEHYDE_DEHYDR_GLU"/>
    <property type="match status" value="1"/>
</dbReference>
<keyword evidence="3" id="KW-0520">NAD</keyword>
<dbReference type="InterPro" id="IPR016163">
    <property type="entry name" value="Ald_DH_C"/>
</dbReference>
<reference evidence="7 8" key="1">
    <citation type="journal article" date="2019" name="Mol. Ecol. Resour.">
        <title>Chromosome-level genome assembly of Triplophysa tibetana, a fish adapted to the harsh high-altitude environment of the Tibetan Plateau.</title>
        <authorList>
            <person name="Yang X."/>
            <person name="Liu H."/>
            <person name="Ma Z."/>
            <person name="Zou Y."/>
            <person name="Zou M."/>
            <person name="Mao Y."/>
            <person name="Li X."/>
            <person name="Wang H."/>
            <person name="Chen T."/>
            <person name="Wang W."/>
            <person name="Yang R."/>
        </authorList>
    </citation>
    <scope>NUCLEOTIDE SEQUENCE [LARGE SCALE GENOMIC DNA]</scope>
    <source>
        <strain evidence="7">TTIB1903HZAU</strain>
        <tissue evidence="7">Muscle</tissue>
    </source>
</reference>
<organism evidence="7 8">
    <name type="scientific">Triplophysa tibetana</name>
    <dbReference type="NCBI Taxonomy" id="1572043"/>
    <lineage>
        <taxon>Eukaryota</taxon>
        <taxon>Metazoa</taxon>
        <taxon>Chordata</taxon>
        <taxon>Craniata</taxon>
        <taxon>Vertebrata</taxon>
        <taxon>Euteleostomi</taxon>
        <taxon>Actinopterygii</taxon>
        <taxon>Neopterygii</taxon>
        <taxon>Teleostei</taxon>
        <taxon>Ostariophysi</taxon>
        <taxon>Cypriniformes</taxon>
        <taxon>Nemacheilidae</taxon>
        <taxon>Triplophysa</taxon>
    </lineage>
</organism>
<accession>A0A5A9PLV8</accession>
<dbReference type="AlphaFoldDB" id="A0A5A9PLV8"/>
<dbReference type="GO" id="GO:0016620">
    <property type="term" value="F:oxidoreductase activity, acting on the aldehyde or oxo group of donors, NAD or NADP as acceptor"/>
    <property type="evidence" value="ECO:0007669"/>
    <property type="project" value="InterPro"/>
</dbReference>
<protein>
    <submittedName>
        <fullName evidence="7">Retinal dehydrogenase 2</fullName>
    </submittedName>
</protein>
<dbReference type="FunFam" id="3.40.605.10:FF:000026">
    <property type="entry name" value="Aldehyde dehydrogenase, putative"/>
    <property type="match status" value="1"/>
</dbReference>
<dbReference type="EMBL" id="SOYY01000003">
    <property type="protein sequence ID" value="KAA0723304.1"/>
    <property type="molecule type" value="Genomic_DNA"/>
</dbReference>
<gene>
    <name evidence="7" type="ORF">E1301_Tti005423</name>
</gene>
<evidence type="ECO:0000313" key="8">
    <source>
        <dbReference type="Proteomes" id="UP000324632"/>
    </source>
</evidence>
<dbReference type="Gene3D" id="3.40.309.10">
    <property type="entry name" value="Aldehyde Dehydrogenase, Chain A, domain 2"/>
    <property type="match status" value="1"/>
</dbReference>
<feature type="active site" evidence="4">
    <location>
        <position position="342"/>
    </location>
</feature>
<dbReference type="CDD" id="cd07141">
    <property type="entry name" value="ALDH_F1AB_F2_RALDH1"/>
    <property type="match status" value="1"/>
</dbReference>
<evidence type="ECO:0000256" key="2">
    <source>
        <dbReference type="ARBA" id="ARBA00023002"/>
    </source>
</evidence>
<dbReference type="Pfam" id="PF00171">
    <property type="entry name" value="Aldedh"/>
    <property type="match status" value="1"/>
</dbReference>
<dbReference type="FunFam" id="3.40.605.10:FF:000050">
    <property type="entry name" value="Aldehyde dehydrogenase, mitochondrial"/>
    <property type="match status" value="1"/>
</dbReference>
<dbReference type="FunFam" id="3.40.309.10:FF:000001">
    <property type="entry name" value="Mitochondrial aldehyde dehydrogenase 2"/>
    <property type="match status" value="1"/>
</dbReference>
<feature type="domain" description="Aldehyde dehydrogenase" evidence="6">
    <location>
        <begin position="125"/>
        <end position="565"/>
    </location>
</feature>
<evidence type="ECO:0000256" key="1">
    <source>
        <dbReference type="ARBA" id="ARBA00009986"/>
    </source>
</evidence>
<dbReference type="Proteomes" id="UP000324632">
    <property type="component" value="Chromosome 3"/>
</dbReference>
<keyword evidence="2 5" id="KW-0560">Oxidoreductase</keyword>
<name>A0A5A9PLV8_9TELE</name>
<dbReference type="SUPFAM" id="SSF53720">
    <property type="entry name" value="ALDH-like"/>
    <property type="match status" value="1"/>
</dbReference>
<keyword evidence="8" id="KW-1185">Reference proteome</keyword>
<comment type="similarity">
    <text evidence="1 5">Belongs to the aldehyde dehydrogenase family.</text>
</comment>
<evidence type="ECO:0000256" key="3">
    <source>
        <dbReference type="ARBA" id="ARBA00023027"/>
    </source>
</evidence>
<sequence>MTSSKAELPGEVKSDPAALMASLHLMPTPVPDPEIKYTKLRFLPQLCEASRELNGADEKRISILLESFESSPLSGVCVQLHHSQRTSRPPAFVGDNPLSCVKRCISHHLISFADESSQHRETDSSNKKHEADVDKAVQAACLAFSLGSVWRKMDGSERGRLLFKLADLVERDRAYLATLESLDSGKPFLPSFFVDLQGTIKTFRYFAGWADKIHGSTIPTDGGYFTLTRHEPIGVCGQIVPWNFPLVMTAWKLGPALSCGNTVVLKPAEQTPLTCLYLGALIKEAGFPPGVVNILPGYGPTAGAAISSHMGIDKVAFTGSTEVGKLIQEAAGKSNLKRVTLELGGKSPNIIFADADLDLAVEQAHQGVFFNNGQCCTAGSRIFVEELIYDEFVRRSVERAKRRTVGNPLDPTIEQGPQISAEQQNRVLELIQSGIAEGAKLECGGKALSTKGFYLEPTVFSDVQDHMRIAREEIFGPVQQILKFKTIEEVIERANNSDYGLAAAVFTKDLNKAMTVSAAVQAGTVWINCYNALSCQCPFGGFKMSGNGRELGEYGLKEYTELKTITMKLSGKNS</sequence>
<dbReference type="InterPro" id="IPR016160">
    <property type="entry name" value="Ald_DH_CS_CYS"/>
</dbReference>
<comment type="caution">
    <text evidence="7">The sequence shown here is derived from an EMBL/GenBank/DDBJ whole genome shotgun (WGS) entry which is preliminary data.</text>
</comment>
<evidence type="ECO:0000256" key="5">
    <source>
        <dbReference type="RuleBase" id="RU003345"/>
    </source>
</evidence>
<evidence type="ECO:0000259" key="6">
    <source>
        <dbReference type="Pfam" id="PF00171"/>
    </source>
</evidence>
<dbReference type="InterPro" id="IPR016161">
    <property type="entry name" value="Ald_DH/histidinol_DH"/>
</dbReference>